<comment type="caution">
    <text evidence="1">The sequence shown here is derived from an EMBL/GenBank/DDBJ whole genome shotgun (WGS) entry which is preliminary data.</text>
</comment>
<sequence length="442" mass="48716">MLLQGRLFKRSETLRKWNQRWFTLDPSTARMDYRIQRGDPSPKGIIIFDADSTITMSPLNIHGSRMYDGCCFYIGTPNKEEYFLCADTPVAARAWVAALRAAALVLKAHKEAVSSLSGNGSAKLGTVAAVIAAANATAKEAAEEIAAEMQTSMRTELNSRFPQKVKVMDDLCVMKETLRVKDEELYQLAKELRAKDLTIKELADRLSETAEAANAAASAAQSMDKERKAARAEAEHLHNELDERLGAVAIELRTIDERCLEALKARDSALHEAQTWRKELAKAREHVVIMEAAVLRAEESARQAVAEGEEKLKFFRETRSAPTASEERNIPEDEILKAEFKSTGLTMSEMVDHRVSNVQTIIYASCNPVNTNAVPLQQVMEDAAPIRSLEDTSALTPGVDFSAEALLVAAVEHRMTVNGTANQTHESQSADRDVIPEVSDAS</sequence>
<gene>
    <name evidence="1" type="ORF">O6H91_01G111500</name>
</gene>
<reference evidence="2" key="1">
    <citation type="journal article" date="2024" name="Proc. Natl. Acad. Sci. U.S.A.">
        <title>Extraordinary preservation of gene collinearity over three hundred million years revealed in homosporous lycophytes.</title>
        <authorList>
            <person name="Li C."/>
            <person name="Wickell D."/>
            <person name="Kuo L.Y."/>
            <person name="Chen X."/>
            <person name="Nie B."/>
            <person name="Liao X."/>
            <person name="Peng D."/>
            <person name="Ji J."/>
            <person name="Jenkins J."/>
            <person name="Williams M."/>
            <person name="Shu S."/>
            <person name="Plott C."/>
            <person name="Barry K."/>
            <person name="Rajasekar S."/>
            <person name="Grimwood J."/>
            <person name="Han X."/>
            <person name="Sun S."/>
            <person name="Hou Z."/>
            <person name="He W."/>
            <person name="Dai G."/>
            <person name="Sun C."/>
            <person name="Schmutz J."/>
            <person name="Leebens-Mack J.H."/>
            <person name="Li F.W."/>
            <person name="Wang L."/>
        </authorList>
    </citation>
    <scope>NUCLEOTIDE SEQUENCE [LARGE SCALE GENOMIC DNA]</scope>
    <source>
        <strain evidence="2">cv. PW_Plant_1</strain>
    </source>
</reference>
<name>A0ACC2EUS8_DIPCM</name>
<dbReference type="EMBL" id="CM055092">
    <property type="protein sequence ID" value="KAJ7570243.1"/>
    <property type="molecule type" value="Genomic_DNA"/>
</dbReference>
<protein>
    <submittedName>
        <fullName evidence="1">Uncharacterized protein</fullName>
    </submittedName>
</protein>
<evidence type="ECO:0000313" key="2">
    <source>
        <dbReference type="Proteomes" id="UP001162992"/>
    </source>
</evidence>
<organism evidence="1 2">
    <name type="scientific">Diphasiastrum complanatum</name>
    <name type="common">Issler's clubmoss</name>
    <name type="synonym">Lycopodium complanatum</name>
    <dbReference type="NCBI Taxonomy" id="34168"/>
    <lineage>
        <taxon>Eukaryota</taxon>
        <taxon>Viridiplantae</taxon>
        <taxon>Streptophyta</taxon>
        <taxon>Embryophyta</taxon>
        <taxon>Tracheophyta</taxon>
        <taxon>Lycopodiopsida</taxon>
        <taxon>Lycopodiales</taxon>
        <taxon>Lycopodiaceae</taxon>
        <taxon>Lycopodioideae</taxon>
        <taxon>Diphasiastrum</taxon>
    </lineage>
</organism>
<proteinExistence type="predicted"/>
<accession>A0ACC2EUS8</accession>
<evidence type="ECO:0000313" key="1">
    <source>
        <dbReference type="EMBL" id="KAJ7570243.1"/>
    </source>
</evidence>
<keyword evidence="2" id="KW-1185">Reference proteome</keyword>
<dbReference type="Proteomes" id="UP001162992">
    <property type="component" value="Chromosome 1"/>
</dbReference>